<evidence type="ECO:0000313" key="3">
    <source>
        <dbReference type="Proteomes" id="UP000809273"/>
    </source>
</evidence>
<dbReference type="Proteomes" id="UP000809273">
    <property type="component" value="Unassembled WGS sequence"/>
</dbReference>
<proteinExistence type="predicted"/>
<dbReference type="Pfam" id="PF03167">
    <property type="entry name" value="UDG"/>
    <property type="match status" value="1"/>
</dbReference>
<gene>
    <name evidence="2" type="ORF">JW984_01690</name>
</gene>
<evidence type="ECO:0000313" key="2">
    <source>
        <dbReference type="EMBL" id="MBN1571888.1"/>
    </source>
</evidence>
<dbReference type="InterPro" id="IPR005122">
    <property type="entry name" value="Uracil-DNA_glycosylase-like"/>
</dbReference>
<reference evidence="2" key="2">
    <citation type="submission" date="2021-01" db="EMBL/GenBank/DDBJ databases">
        <authorList>
            <person name="Hahn C.R."/>
            <person name="Youssef N.H."/>
            <person name="Elshahed M."/>
        </authorList>
    </citation>
    <scope>NUCLEOTIDE SEQUENCE</scope>
    <source>
        <strain evidence="2">Zod_Metabat.24</strain>
    </source>
</reference>
<comment type="caution">
    <text evidence="2">The sequence shown here is derived from an EMBL/GenBank/DDBJ whole genome shotgun (WGS) entry which is preliminary data.</text>
</comment>
<protein>
    <submittedName>
        <fullName evidence="2">Uracil-DNA glycosylase</fullName>
    </submittedName>
</protein>
<dbReference type="EMBL" id="JAFGIX010000008">
    <property type="protein sequence ID" value="MBN1571888.1"/>
    <property type="molecule type" value="Genomic_DNA"/>
</dbReference>
<feature type="domain" description="Uracil-DNA glycosylase-like" evidence="1">
    <location>
        <begin position="38"/>
        <end position="115"/>
    </location>
</feature>
<sequence length="165" mass="18186">MISEAAPPDRGDYYYADGDPLFQKTTVSAFNDAGVNVSSIADILKLGVYLTTAVKCAKTDYGIKAATIKECSHLLERELDTFPNLKVLMLMGDVAINAVNCIAKRRGEKRVIPAGSTYKIRGGEYYFRGIRAFPSYLQAGPSFFIEKSKRRMIAEDIAAAMELVK</sequence>
<dbReference type="SUPFAM" id="SSF52141">
    <property type="entry name" value="Uracil-DNA glycosylase-like"/>
    <property type="match status" value="1"/>
</dbReference>
<dbReference type="Gene3D" id="3.40.470.10">
    <property type="entry name" value="Uracil-DNA glycosylase-like domain"/>
    <property type="match status" value="1"/>
</dbReference>
<accession>A0A9D8KCZ3</accession>
<organism evidence="2 3">
    <name type="scientific">Candidatus Zymogenus saltonus</name>
    <dbReference type="NCBI Taxonomy" id="2844893"/>
    <lineage>
        <taxon>Bacteria</taxon>
        <taxon>Deltaproteobacteria</taxon>
        <taxon>Candidatus Zymogenia</taxon>
        <taxon>Candidatus Zymogeniales</taxon>
        <taxon>Candidatus Zymogenaceae</taxon>
        <taxon>Candidatus Zymogenus</taxon>
    </lineage>
</organism>
<evidence type="ECO:0000259" key="1">
    <source>
        <dbReference type="Pfam" id="PF03167"/>
    </source>
</evidence>
<name>A0A9D8KCZ3_9DELT</name>
<dbReference type="AlphaFoldDB" id="A0A9D8KCZ3"/>
<reference evidence="2" key="1">
    <citation type="journal article" date="2021" name="Environ. Microbiol.">
        <title>Genomic characterization of three novel Desulfobacterota classes expand the metabolic and phylogenetic diversity of the phylum.</title>
        <authorList>
            <person name="Murphy C.L."/>
            <person name="Biggerstaff J."/>
            <person name="Eichhorn A."/>
            <person name="Ewing E."/>
            <person name="Shahan R."/>
            <person name="Soriano D."/>
            <person name="Stewart S."/>
            <person name="VanMol K."/>
            <person name="Walker R."/>
            <person name="Walters P."/>
            <person name="Elshahed M.S."/>
            <person name="Youssef N.H."/>
        </authorList>
    </citation>
    <scope>NUCLEOTIDE SEQUENCE</scope>
    <source>
        <strain evidence="2">Zod_Metabat.24</strain>
    </source>
</reference>
<dbReference type="InterPro" id="IPR036895">
    <property type="entry name" value="Uracil-DNA_glycosylase-like_sf"/>
</dbReference>